<evidence type="ECO:0000256" key="1">
    <source>
        <dbReference type="ARBA" id="ARBA00022723"/>
    </source>
</evidence>
<sequence>MPYLKKCMLADIEVNKFEELWSEMVQKFGLQDNTWINEMYEKKKMWATAHIRGSFFAGIRTTCCCEALHSHIKQYVHSRINMTDFVQQFHKCLTYFRFREIKSDFLSKYGQPMMQTSLRSLEKSAEIQFTKEIFVMFRSIMKRSMLLKMTECHEMSTWYIFTVSKYCGDGSVWRVACCQEPIDLKCSCFRMESIGLPCHHILSVLLYLDFDDLPKCLVMPRWSKFACISHINVGQTQSPISTEDEIQEHEDSYNSENDYDMSSQE</sequence>
<dbReference type="InterPro" id="IPR007527">
    <property type="entry name" value="Znf_SWIM"/>
</dbReference>
<proteinExistence type="predicted"/>
<dbReference type="InterPro" id="IPR006564">
    <property type="entry name" value="Znf_PMZ"/>
</dbReference>
<evidence type="ECO:0000259" key="6">
    <source>
        <dbReference type="PROSITE" id="PS50966"/>
    </source>
</evidence>
<keyword evidence="1" id="KW-0479">Metal-binding</keyword>
<dbReference type="GO" id="GO:0008270">
    <property type="term" value="F:zinc ion binding"/>
    <property type="evidence" value="ECO:0007669"/>
    <property type="project" value="UniProtKB-KW"/>
</dbReference>
<evidence type="ECO:0000256" key="5">
    <source>
        <dbReference type="SAM" id="MobiDB-lite"/>
    </source>
</evidence>
<dbReference type="EMBL" id="PSQE01000002">
    <property type="protein sequence ID" value="RHN74306.1"/>
    <property type="molecule type" value="Genomic_DNA"/>
</dbReference>
<keyword evidence="3" id="KW-0862">Zinc</keyword>
<protein>
    <submittedName>
        <fullName evidence="7">Putative Zinc finger, SWIM-type, FHY3/FAR1 family</fullName>
    </submittedName>
</protein>
<dbReference type="SMART" id="SM00575">
    <property type="entry name" value="ZnF_PMZ"/>
    <property type="match status" value="1"/>
</dbReference>
<dbReference type="Pfam" id="PF04434">
    <property type="entry name" value="SWIM"/>
    <property type="match status" value="1"/>
</dbReference>
<evidence type="ECO:0000256" key="3">
    <source>
        <dbReference type="ARBA" id="ARBA00022833"/>
    </source>
</evidence>
<organism evidence="7">
    <name type="scientific">Medicago truncatula</name>
    <name type="common">Barrel medic</name>
    <name type="synonym">Medicago tribuloides</name>
    <dbReference type="NCBI Taxonomy" id="3880"/>
    <lineage>
        <taxon>Eukaryota</taxon>
        <taxon>Viridiplantae</taxon>
        <taxon>Streptophyta</taxon>
        <taxon>Embryophyta</taxon>
        <taxon>Tracheophyta</taxon>
        <taxon>Spermatophyta</taxon>
        <taxon>Magnoliopsida</taxon>
        <taxon>eudicotyledons</taxon>
        <taxon>Gunneridae</taxon>
        <taxon>Pentapetalae</taxon>
        <taxon>rosids</taxon>
        <taxon>fabids</taxon>
        <taxon>Fabales</taxon>
        <taxon>Fabaceae</taxon>
        <taxon>Papilionoideae</taxon>
        <taxon>50 kb inversion clade</taxon>
        <taxon>NPAAA clade</taxon>
        <taxon>Hologalegina</taxon>
        <taxon>IRL clade</taxon>
        <taxon>Trifolieae</taxon>
        <taxon>Medicago</taxon>
    </lineage>
</organism>
<name>A0A396J7T8_MEDTR</name>
<dbReference type="PANTHER" id="PTHR47718">
    <property type="entry name" value="OS01G0519700 PROTEIN"/>
    <property type="match status" value="1"/>
</dbReference>
<feature type="compositionally biased region" description="Polar residues" evidence="5">
    <location>
        <begin position="254"/>
        <end position="265"/>
    </location>
</feature>
<dbReference type="PROSITE" id="PS50966">
    <property type="entry name" value="ZF_SWIM"/>
    <property type="match status" value="1"/>
</dbReference>
<reference evidence="7" key="1">
    <citation type="journal article" date="2018" name="Nat. Plants">
        <title>Whole-genome landscape of Medicago truncatula symbiotic genes.</title>
        <authorList>
            <person name="Pecrix Y."/>
            <person name="Gamas P."/>
            <person name="Carrere S."/>
        </authorList>
    </citation>
    <scope>NUCLEOTIDE SEQUENCE</scope>
    <source>
        <tissue evidence="7">Leaves</tissue>
    </source>
</reference>
<comment type="caution">
    <text evidence="7">The sequence shown here is derived from an EMBL/GenBank/DDBJ whole genome shotgun (WGS) entry which is preliminary data.</text>
</comment>
<accession>A0A396J7T8</accession>
<evidence type="ECO:0000256" key="4">
    <source>
        <dbReference type="PROSITE-ProRule" id="PRU00325"/>
    </source>
</evidence>
<feature type="region of interest" description="Disordered" evidence="5">
    <location>
        <begin position="239"/>
        <end position="265"/>
    </location>
</feature>
<gene>
    <name evidence="7" type="ORF">MtrunA17_Chr2g0308841</name>
</gene>
<dbReference type="Proteomes" id="UP000265566">
    <property type="component" value="Chromosome 2"/>
</dbReference>
<evidence type="ECO:0000256" key="2">
    <source>
        <dbReference type="ARBA" id="ARBA00022771"/>
    </source>
</evidence>
<feature type="domain" description="SWIM-type" evidence="6">
    <location>
        <begin position="161"/>
        <end position="209"/>
    </location>
</feature>
<evidence type="ECO:0000313" key="7">
    <source>
        <dbReference type="EMBL" id="RHN74306.1"/>
    </source>
</evidence>
<keyword evidence="2 4" id="KW-0863">Zinc-finger</keyword>
<dbReference type="Gramene" id="rna10344">
    <property type="protein sequence ID" value="RHN74306.1"/>
    <property type="gene ID" value="gene10344"/>
</dbReference>
<dbReference type="AlphaFoldDB" id="A0A396J7T8"/>
<dbReference type="PANTHER" id="PTHR47718:SF7">
    <property type="entry name" value="PROTEIN FAR1-RELATED SEQUENCE"/>
    <property type="match status" value="1"/>
</dbReference>